<gene>
    <name evidence="2" type="ORF">WJX72_003167</name>
</gene>
<evidence type="ECO:0000259" key="1">
    <source>
        <dbReference type="PROSITE" id="PS51746"/>
    </source>
</evidence>
<comment type="caution">
    <text evidence="2">The sequence shown here is derived from an EMBL/GenBank/DDBJ whole genome shotgun (WGS) entry which is preliminary data.</text>
</comment>
<reference evidence="2 3" key="1">
    <citation type="journal article" date="2024" name="Nat. Commun.">
        <title>Phylogenomics reveals the evolutionary origins of lichenization in chlorophyte algae.</title>
        <authorList>
            <person name="Puginier C."/>
            <person name="Libourel C."/>
            <person name="Otte J."/>
            <person name="Skaloud P."/>
            <person name="Haon M."/>
            <person name="Grisel S."/>
            <person name="Petersen M."/>
            <person name="Berrin J.G."/>
            <person name="Delaux P.M."/>
            <person name="Dal Grande F."/>
            <person name="Keller J."/>
        </authorList>
    </citation>
    <scope>NUCLEOTIDE SEQUENCE [LARGE SCALE GENOMIC DNA]</scope>
    <source>
        <strain evidence="2 3">SAG 2043</strain>
    </source>
</reference>
<keyword evidence="3" id="KW-1185">Reference proteome</keyword>
<dbReference type="InterPro" id="IPR015655">
    <property type="entry name" value="PP2C"/>
</dbReference>
<dbReference type="GO" id="GO:0004722">
    <property type="term" value="F:protein serine/threonine phosphatase activity"/>
    <property type="evidence" value="ECO:0007669"/>
    <property type="project" value="InterPro"/>
</dbReference>
<dbReference type="Gene3D" id="3.60.40.10">
    <property type="entry name" value="PPM-type phosphatase domain"/>
    <property type="match status" value="1"/>
</dbReference>
<dbReference type="InterPro" id="IPR036457">
    <property type="entry name" value="PPM-type-like_dom_sf"/>
</dbReference>
<feature type="domain" description="PPM-type phosphatase" evidence="1">
    <location>
        <begin position="140"/>
        <end position="416"/>
    </location>
</feature>
<dbReference type="CDD" id="cd00143">
    <property type="entry name" value="PP2Cc"/>
    <property type="match status" value="1"/>
</dbReference>
<dbReference type="Proteomes" id="UP001489004">
    <property type="component" value="Unassembled WGS sequence"/>
</dbReference>
<proteinExistence type="predicted"/>
<dbReference type="SMART" id="SM00331">
    <property type="entry name" value="PP2C_SIG"/>
    <property type="match status" value="1"/>
</dbReference>
<name>A0AAW1R5F9_9CHLO</name>
<dbReference type="PANTHER" id="PTHR47992">
    <property type="entry name" value="PROTEIN PHOSPHATASE"/>
    <property type="match status" value="1"/>
</dbReference>
<organism evidence="2 3">
    <name type="scientific">[Myrmecia] bisecta</name>
    <dbReference type="NCBI Taxonomy" id="41462"/>
    <lineage>
        <taxon>Eukaryota</taxon>
        <taxon>Viridiplantae</taxon>
        <taxon>Chlorophyta</taxon>
        <taxon>core chlorophytes</taxon>
        <taxon>Trebouxiophyceae</taxon>
        <taxon>Trebouxiales</taxon>
        <taxon>Trebouxiaceae</taxon>
        <taxon>Myrmecia</taxon>
    </lineage>
</organism>
<protein>
    <recommendedName>
        <fullName evidence="1">PPM-type phosphatase domain-containing protein</fullName>
    </recommendedName>
</protein>
<dbReference type="SUPFAM" id="SSF81606">
    <property type="entry name" value="PP2C-like"/>
    <property type="match status" value="1"/>
</dbReference>
<dbReference type="Pfam" id="PF00481">
    <property type="entry name" value="PP2C"/>
    <property type="match status" value="1"/>
</dbReference>
<evidence type="ECO:0000313" key="3">
    <source>
        <dbReference type="Proteomes" id="UP001489004"/>
    </source>
</evidence>
<evidence type="ECO:0000313" key="2">
    <source>
        <dbReference type="EMBL" id="KAK9828974.1"/>
    </source>
</evidence>
<sequence>MGAETSAGSNTVAELVRKVYSKFAQLTAATLGKQTESQVDPAAERGCSARCSTSGSTLDVKQEVLGLGGLLPQHLKASTATAQQGVPTVEATLDEQGSAPGRGLPAIQNVLDLGITSPFELHNVLTGAAAAEVEGALPLPCGSAAAQGMRKYMEDTHLMLASISQAGRMYGVNLPPRNGLFAIFDGHCGADAAIFARDHLLEFLLATGQLAMDPTESLRAALAITEEQLLIEHRRREALVNGTTPLGGTTALAALVLGQNLHVANLGDCRAVVCRRGPDGFTKSVALSTDHTPEEEAERIAEAGAKVFDNRINGELEVSRSLGDFDHPDLKRLSGPPGALIADAEVQRFEVEEGDEFMVMASDGFWKKHHSNEAAMATARRRLRNHKNPQLCAEELVQDVLARGTDDNVTVIVVLLGPIPDLPRLGSSRLSSRRLSMSMATPSERRFAEAEELLPATDSASSLLPIPGTPVAGEDDAFAAAEVTPFAWRPGTQDR</sequence>
<dbReference type="SMART" id="SM00332">
    <property type="entry name" value="PP2Cc"/>
    <property type="match status" value="1"/>
</dbReference>
<dbReference type="InterPro" id="IPR001932">
    <property type="entry name" value="PPM-type_phosphatase-like_dom"/>
</dbReference>
<dbReference type="AlphaFoldDB" id="A0AAW1R5F9"/>
<dbReference type="EMBL" id="JALJOR010000001">
    <property type="protein sequence ID" value="KAK9828974.1"/>
    <property type="molecule type" value="Genomic_DNA"/>
</dbReference>
<accession>A0AAW1R5F9</accession>
<dbReference type="PROSITE" id="PS51746">
    <property type="entry name" value="PPM_2"/>
    <property type="match status" value="1"/>
</dbReference>